<organism evidence="1 2">
    <name type="scientific">Scomber scombrus</name>
    <name type="common">Atlantic mackerel</name>
    <name type="synonym">Scomber vernalis</name>
    <dbReference type="NCBI Taxonomy" id="13677"/>
    <lineage>
        <taxon>Eukaryota</taxon>
        <taxon>Metazoa</taxon>
        <taxon>Chordata</taxon>
        <taxon>Craniata</taxon>
        <taxon>Vertebrata</taxon>
        <taxon>Euteleostomi</taxon>
        <taxon>Actinopterygii</taxon>
        <taxon>Neopterygii</taxon>
        <taxon>Teleostei</taxon>
        <taxon>Neoteleostei</taxon>
        <taxon>Acanthomorphata</taxon>
        <taxon>Pelagiaria</taxon>
        <taxon>Scombriformes</taxon>
        <taxon>Scombridae</taxon>
        <taxon>Scomber</taxon>
    </lineage>
</organism>
<accession>A0AAV1Q4L1</accession>
<reference evidence="1 2" key="1">
    <citation type="submission" date="2024-01" db="EMBL/GenBank/DDBJ databases">
        <authorList>
            <person name="Alioto T."/>
            <person name="Alioto T."/>
            <person name="Gomez Garrido J."/>
        </authorList>
    </citation>
    <scope>NUCLEOTIDE SEQUENCE [LARGE SCALE GENOMIC DNA]</scope>
</reference>
<protein>
    <submittedName>
        <fullName evidence="1">General transcription factor II-I repeat domain-containing protein 2A-like</fullName>
    </submittedName>
</protein>
<proteinExistence type="predicted"/>
<evidence type="ECO:0000313" key="1">
    <source>
        <dbReference type="EMBL" id="CAK6977989.1"/>
    </source>
</evidence>
<keyword evidence="2" id="KW-1185">Reference proteome</keyword>
<sequence>MADVKGMQLSRNTVTGNLEDQLKNDIDCCECLSLQVEESTDITDVAQFSISIRLTLNNMSAKEEILTILPLKGHTQGEDVLQAFMELVDEIHLP</sequence>
<evidence type="ECO:0000313" key="2">
    <source>
        <dbReference type="Proteomes" id="UP001314229"/>
    </source>
</evidence>
<gene>
    <name evidence="1" type="ORF">FSCOSCO3_A025339</name>
</gene>
<comment type="caution">
    <text evidence="1">The sequence shown here is derived from an EMBL/GenBank/DDBJ whole genome shotgun (WGS) entry which is preliminary data.</text>
</comment>
<dbReference type="Proteomes" id="UP001314229">
    <property type="component" value="Unassembled WGS sequence"/>
</dbReference>
<dbReference type="AlphaFoldDB" id="A0AAV1Q4L1"/>
<dbReference type="PANTHER" id="PTHR45913">
    <property type="entry name" value="EPM2A-INTERACTING PROTEIN 1"/>
    <property type="match status" value="1"/>
</dbReference>
<dbReference type="EMBL" id="CAWUFR010000446">
    <property type="protein sequence ID" value="CAK6977989.1"/>
    <property type="molecule type" value="Genomic_DNA"/>
</dbReference>
<name>A0AAV1Q4L1_SCOSC</name>
<dbReference type="PANTHER" id="PTHR45913:SF10">
    <property type="entry name" value="DUF4371 DOMAIN-CONTAINING PROTEIN"/>
    <property type="match status" value="1"/>
</dbReference>